<evidence type="ECO:0000256" key="1">
    <source>
        <dbReference type="SAM" id="MobiDB-lite"/>
    </source>
</evidence>
<keyword evidence="4" id="KW-1185">Reference proteome</keyword>
<gene>
    <name evidence="3" type="ORF">ACJ72_07319</name>
</gene>
<evidence type="ECO:0000313" key="3">
    <source>
        <dbReference type="EMBL" id="OAX78375.1"/>
    </source>
</evidence>
<dbReference type="EMBL" id="LGUA01001564">
    <property type="protein sequence ID" value="OAX78375.1"/>
    <property type="molecule type" value="Genomic_DNA"/>
</dbReference>
<keyword evidence="2" id="KW-1133">Transmembrane helix</keyword>
<name>A0A1B7NNK2_9EURO</name>
<feature type="region of interest" description="Disordered" evidence="1">
    <location>
        <begin position="308"/>
        <end position="329"/>
    </location>
</feature>
<accession>A0A1B7NNK2</accession>
<evidence type="ECO:0000256" key="2">
    <source>
        <dbReference type="SAM" id="Phobius"/>
    </source>
</evidence>
<feature type="transmembrane region" description="Helical" evidence="2">
    <location>
        <begin position="393"/>
        <end position="415"/>
    </location>
</feature>
<proteinExistence type="predicted"/>
<feature type="region of interest" description="Disordered" evidence="1">
    <location>
        <begin position="641"/>
        <end position="666"/>
    </location>
</feature>
<sequence length="666" mass="67490">MGHHARRRWLHNGAHLKVRSALGAGNALVGVAIGHKDERRSGKKPRLEKYEKIGNIAAVVKVDRRGRLLDRSKLNDLQARQAQAGSGDPNVVVSTVIHVMLENGSTVGTFTVSTLPATVSNSDLGRVTIPAENDSPVTISTTSPKNPPLPAPTPKPAPSGPNTSVPTTDASTKSTPDDPTISPTANPTPSIPITSTTSSKLTQSTTNTPSSSSTSTSDPNQAPPAVSSPTASASSSRPTSTSAAKDVPLPTFIALPIPANSTSAAPIPPAARIGILPSSEPVSQGLLPSTDSSTATSTFSSYLPSASASFTPASSTSLSSPSSLSISRSTASASSSTTTIVSPTYAGGFGGGGGGGGGGYGDATATLPGDIPTLAGGDSADVSNSSVVPASKVVGGVVGGVAGVVLLVVVALLLLRTRKRKGSHSRELTAEDHGTAAMLHTGVAGAMTERSVSTTAGGSALGAAALFSKWRNSQQSTRTLEPPQPSSERGFQKVSGRKITSVLESGGDGYDDPFGAAGENLYYETATTTPVFREAGSPTTITPIVSPFSSGFQPRPSSSRNGTSRSAGLIGQPLHAPPLCRPTSQESDSSAHVVLRPSPARTPLTSSADVTTTTTLATSGSIALHPPPHESLPRLPIHRRVSGQDAIGRSMASSDGSRASRFTEGI</sequence>
<dbReference type="OrthoDB" id="5421784at2759"/>
<feature type="compositionally biased region" description="Pro residues" evidence="1">
    <location>
        <begin position="145"/>
        <end position="159"/>
    </location>
</feature>
<dbReference type="STRING" id="1658172.A0A1B7NNK2"/>
<organism evidence="3 4">
    <name type="scientific">Emergomyces africanus</name>
    <dbReference type="NCBI Taxonomy" id="1955775"/>
    <lineage>
        <taxon>Eukaryota</taxon>
        <taxon>Fungi</taxon>
        <taxon>Dikarya</taxon>
        <taxon>Ascomycota</taxon>
        <taxon>Pezizomycotina</taxon>
        <taxon>Eurotiomycetes</taxon>
        <taxon>Eurotiomycetidae</taxon>
        <taxon>Onygenales</taxon>
        <taxon>Ajellomycetaceae</taxon>
        <taxon>Emergomyces</taxon>
    </lineage>
</organism>
<protein>
    <submittedName>
        <fullName evidence="3">Uncharacterized protein</fullName>
    </submittedName>
</protein>
<feature type="compositionally biased region" description="Low complexity" evidence="1">
    <location>
        <begin position="179"/>
        <end position="244"/>
    </location>
</feature>
<evidence type="ECO:0000313" key="4">
    <source>
        <dbReference type="Proteomes" id="UP000091918"/>
    </source>
</evidence>
<keyword evidence="2" id="KW-0472">Membrane</keyword>
<comment type="caution">
    <text evidence="3">The sequence shown here is derived from an EMBL/GenBank/DDBJ whole genome shotgun (WGS) entry which is preliminary data.</text>
</comment>
<feature type="compositionally biased region" description="Polar residues" evidence="1">
    <location>
        <begin position="537"/>
        <end position="566"/>
    </location>
</feature>
<feature type="compositionally biased region" description="Polar residues" evidence="1">
    <location>
        <begin position="164"/>
        <end position="174"/>
    </location>
</feature>
<keyword evidence="2" id="KW-0812">Transmembrane</keyword>
<reference evidence="3 4" key="1">
    <citation type="submission" date="2015-07" db="EMBL/GenBank/DDBJ databases">
        <title>Emmonsia species relationships and genome sequence.</title>
        <authorList>
            <person name="Cuomo C.A."/>
            <person name="Schwartz I.S."/>
            <person name="Kenyon C."/>
            <person name="de Hoog G.S."/>
            <person name="Govender N.P."/>
            <person name="Botha A."/>
            <person name="Moreno L."/>
            <person name="de Vries M."/>
            <person name="Munoz J.F."/>
            <person name="Stielow J.B."/>
        </authorList>
    </citation>
    <scope>NUCLEOTIDE SEQUENCE [LARGE SCALE GENOMIC DNA]</scope>
    <source>
        <strain evidence="3 4">CBS 136260</strain>
    </source>
</reference>
<feature type="region of interest" description="Disordered" evidence="1">
    <location>
        <begin position="126"/>
        <end position="244"/>
    </location>
</feature>
<dbReference type="AlphaFoldDB" id="A0A1B7NNK2"/>
<feature type="region of interest" description="Disordered" evidence="1">
    <location>
        <begin position="533"/>
        <end position="610"/>
    </location>
</feature>
<dbReference type="Proteomes" id="UP000091918">
    <property type="component" value="Unassembled WGS sequence"/>
</dbReference>
<feature type="region of interest" description="Disordered" evidence="1">
    <location>
        <begin position="473"/>
        <end position="495"/>
    </location>
</feature>